<comment type="pathway">
    <text evidence="2">Cofactor biosynthesis; ubiquinone biosynthesis.</text>
</comment>
<evidence type="ECO:0000256" key="5">
    <source>
        <dbReference type="ARBA" id="ARBA00022827"/>
    </source>
</evidence>
<dbReference type="GO" id="GO:0004497">
    <property type="term" value="F:monooxygenase activity"/>
    <property type="evidence" value="ECO:0007669"/>
    <property type="project" value="UniProtKB-KW"/>
</dbReference>
<dbReference type="NCBIfam" id="NF005788">
    <property type="entry name" value="PRK07608.1-3"/>
    <property type="match status" value="1"/>
</dbReference>
<dbReference type="Gene3D" id="3.50.50.60">
    <property type="entry name" value="FAD/NAD(P)-binding domain"/>
    <property type="match status" value="2"/>
</dbReference>
<dbReference type="EMBL" id="CYHA01000002">
    <property type="protein sequence ID" value="CUA82286.1"/>
    <property type="molecule type" value="Genomic_DNA"/>
</dbReference>
<dbReference type="PRINTS" id="PR00420">
    <property type="entry name" value="RNGMNOXGNASE"/>
</dbReference>
<dbReference type="SUPFAM" id="SSF51905">
    <property type="entry name" value="FAD/NAD(P)-binding domain"/>
    <property type="match status" value="1"/>
</dbReference>
<name>A0A0K6GU61_9NEIS</name>
<dbReference type="PANTHER" id="PTHR43876">
    <property type="entry name" value="UBIQUINONE BIOSYNTHESIS MONOOXYGENASE COQ6, MITOCHONDRIAL"/>
    <property type="match status" value="1"/>
</dbReference>
<accession>A0A0K6GU61</accession>
<organism evidence="10 11">
    <name type="scientific">Gulbenkiania indica</name>
    <dbReference type="NCBI Taxonomy" id="375574"/>
    <lineage>
        <taxon>Bacteria</taxon>
        <taxon>Pseudomonadati</taxon>
        <taxon>Pseudomonadota</taxon>
        <taxon>Betaproteobacteria</taxon>
        <taxon>Neisseriales</taxon>
        <taxon>Chromobacteriaceae</taxon>
        <taxon>Gulbenkiania</taxon>
    </lineage>
</organism>
<dbReference type="RefSeq" id="WP_235445394.1">
    <property type="nucleotide sequence ID" value="NZ_CYHA01000002.1"/>
</dbReference>
<dbReference type="InterPro" id="IPR036188">
    <property type="entry name" value="FAD/NAD-bd_sf"/>
</dbReference>
<dbReference type="GO" id="GO:0071949">
    <property type="term" value="F:FAD binding"/>
    <property type="evidence" value="ECO:0007669"/>
    <property type="project" value="InterPro"/>
</dbReference>
<dbReference type="GO" id="GO:0006744">
    <property type="term" value="P:ubiquinone biosynthetic process"/>
    <property type="evidence" value="ECO:0007669"/>
    <property type="project" value="UniProtKB-UniPathway"/>
</dbReference>
<gene>
    <name evidence="10" type="ORF">Ga0061063_1151</name>
</gene>
<proteinExistence type="inferred from homology"/>
<dbReference type="NCBIfam" id="TIGR01988">
    <property type="entry name" value="Ubi-OHases"/>
    <property type="match status" value="1"/>
</dbReference>
<dbReference type="Pfam" id="PF01494">
    <property type="entry name" value="FAD_binding_3"/>
    <property type="match status" value="1"/>
</dbReference>
<evidence type="ECO:0000256" key="3">
    <source>
        <dbReference type="ARBA" id="ARBA00005349"/>
    </source>
</evidence>
<comment type="cofactor">
    <cofactor evidence="1">
        <name>FAD</name>
        <dbReference type="ChEBI" id="CHEBI:57692"/>
    </cofactor>
</comment>
<dbReference type="InterPro" id="IPR002938">
    <property type="entry name" value="FAD-bd"/>
</dbReference>
<keyword evidence="8" id="KW-1133">Transmembrane helix</keyword>
<keyword evidence="5" id="KW-0274">FAD</keyword>
<evidence type="ECO:0000256" key="7">
    <source>
        <dbReference type="ARBA" id="ARBA00023033"/>
    </source>
</evidence>
<evidence type="ECO:0000256" key="8">
    <source>
        <dbReference type="SAM" id="Phobius"/>
    </source>
</evidence>
<dbReference type="InterPro" id="IPR010971">
    <property type="entry name" value="UbiH/COQ6"/>
</dbReference>
<feature type="domain" description="FAD-binding" evidence="9">
    <location>
        <begin position="18"/>
        <end position="348"/>
    </location>
</feature>
<keyword evidence="6" id="KW-0560">Oxidoreductase</keyword>
<keyword evidence="4" id="KW-0285">Flavoprotein</keyword>
<keyword evidence="11" id="KW-1185">Reference proteome</keyword>
<keyword evidence="8" id="KW-0472">Membrane</keyword>
<protein>
    <submittedName>
        <fullName evidence="10">Ubiquinone biosynthesis hydroxylase, UbiH/UbiF/VisC/COQ6 family</fullName>
    </submittedName>
</protein>
<keyword evidence="10" id="KW-0830">Ubiquinone</keyword>
<evidence type="ECO:0000256" key="1">
    <source>
        <dbReference type="ARBA" id="ARBA00001974"/>
    </source>
</evidence>
<dbReference type="InterPro" id="IPR051205">
    <property type="entry name" value="UbiH/COQ6_monooxygenase"/>
</dbReference>
<keyword evidence="8" id="KW-0812">Transmembrane</keyword>
<evidence type="ECO:0000259" key="9">
    <source>
        <dbReference type="Pfam" id="PF01494"/>
    </source>
</evidence>
<feature type="transmembrane region" description="Helical" evidence="8">
    <location>
        <begin position="20"/>
        <end position="37"/>
    </location>
</feature>
<evidence type="ECO:0000313" key="11">
    <source>
        <dbReference type="Proteomes" id="UP000243535"/>
    </source>
</evidence>
<dbReference type="InterPro" id="IPR018168">
    <property type="entry name" value="Ubi_Hdrlase_CS"/>
</dbReference>
<dbReference type="PANTHER" id="PTHR43876:SF7">
    <property type="entry name" value="UBIQUINONE BIOSYNTHESIS MONOOXYGENASE COQ6, MITOCHONDRIAL"/>
    <property type="match status" value="1"/>
</dbReference>
<sequence>MSVLNHSDEKLEMNETRFDVVIVGGGLVGASLALALAGSRQKVALVEGGMPTDPAALLQGWDSRIYAISPANRRFLESLGAWPDSARIGIIREMDVRGDAGGAIRFSAEDADAQALAYIAENRWMLGALWQRLAESGIHCMTGARVAELATDPHRAWLTLDDGRQFEARLVVGADGAASRIRTLAGVDAAIKPYGQSGVVANFACERPHGGVARQWFTGDSILAWLPMAGNRISIVWSTFRPEDLLALDEARLADTVAAAGQHALGRLETLTPAAAFPLRLIRPEGMVRERVALAGDAAHTVHPLAGQGVNLGFQDAAVLAGLLREAADAGDWMLLRRYERSRREAIHTMQTACDGLFSLFHTHDLPGLAWLRNTGLTLAGRLGPLRRQFARHAIGY</sequence>
<dbReference type="Proteomes" id="UP000243535">
    <property type="component" value="Unassembled WGS sequence"/>
</dbReference>
<dbReference type="GO" id="GO:0016705">
    <property type="term" value="F:oxidoreductase activity, acting on paired donors, with incorporation or reduction of molecular oxygen"/>
    <property type="evidence" value="ECO:0007669"/>
    <property type="project" value="InterPro"/>
</dbReference>
<evidence type="ECO:0000256" key="6">
    <source>
        <dbReference type="ARBA" id="ARBA00023002"/>
    </source>
</evidence>
<reference evidence="11" key="1">
    <citation type="submission" date="2015-08" db="EMBL/GenBank/DDBJ databases">
        <authorList>
            <person name="Varghese N."/>
        </authorList>
    </citation>
    <scope>NUCLEOTIDE SEQUENCE [LARGE SCALE GENOMIC DNA]</scope>
    <source>
        <strain evidence="11">DSM 17901</strain>
    </source>
</reference>
<dbReference type="PROSITE" id="PS01304">
    <property type="entry name" value="UBIH"/>
    <property type="match status" value="1"/>
</dbReference>
<evidence type="ECO:0000313" key="10">
    <source>
        <dbReference type="EMBL" id="CUA82286.1"/>
    </source>
</evidence>
<dbReference type="UniPathway" id="UPA00232"/>
<evidence type="ECO:0000256" key="2">
    <source>
        <dbReference type="ARBA" id="ARBA00004749"/>
    </source>
</evidence>
<dbReference type="STRING" id="375574.GCA_001418035_00944"/>
<comment type="similarity">
    <text evidence="3">Belongs to the UbiH/COQ6 family.</text>
</comment>
<evidence type="ECO:0000256" key="4">
    <source>
        <dbReference type="ARBA" id="ARBA00022630"/>
    </source>
</evidence>
<dbReference type="AlphaFoldDB" id="A0A0K6GU61"/>
<keyword evidence="7" id="KW-0503">Monooxygenase</keyword>